<dbReference type="Gene3D" id="3.40.50.1110">
    <property type="entry name" value="SGNH hydrolase"/>
    <property type="match status" value="1"/>
</dbReference>
<feature type="chain" id="PRO_5020445840" evidence="1">
    <location>
        <begin position="25"/>
        <end position="216"/>
    </location>
</feature>
<sequence>MLHLTRRKAVLVGAASLVTLGATAPPRTLFVLGDSWAAGLYADPDRALGQVAAARLGWAASVDAVSGTGYVQGSDDGVSYPDRLRALDRDARPAIAVLQGGSNDRDAVEDGIASAAVETIALVRDRLPAARPVLLGPGPDPLPVDRDQLAVDRVLQRVAGQERVPYVSMLQREWVPVRRAWTVLDPENHHPTIAGQEYLGRRLASALRHLYPRLTR</sequence>
<dbReference type="Proteomes" id="UP000295344">
    <property type="component" value="Unassembled WGS sequence"/>
</dbReference>
<name>A0A4R7FSG8_9MICO</name>
<keyword evidence="1" id="KW-0732">Signal</keyword>
<dbReference type="SUPFAM" id="SSF52266">
    <property type="entry name" value="SGNH hydrolase"/>
    <property type="match status" value="1"/>
</dbReference>
<evidence type="ECO:0000313" key="3">
    <source>
        <dbReference type="EMBL" id="TDS80770.1"/>
    </source>
</evidence>
<protein>
    <submittedName>
        <fullName evidence="3">Lysophospholipase L1-like esterase</fullName>
    </submittedName>
</protein>
<keyword evidence="4" id="KW-1185">Reference proteome</keyword>
<feature type="domain" description="SGNH hydrolase-type esterase" evidence="2">
    <location>
        <begin position="31"/>
        <end position="197"/>
    </location>
</feature>
<gene>
    <name evidence="3" type="ORF">CLV52_1339</name>
</gene>
<dbReference type="AlphaFoldDB" id="A0A4R7FSG8"/>
<evidence type="ECO:0000313" key="4">
    <source>
        <dbReference type="Proteomes" id="UP000295344"/>
    </source>
</evidence>
<evidence type="ECO:0000259" key="2">
    <source>
        <dbReference type="Pfam" id="PF13472"/>
    </source>
</evidence>
<dbReference type="OrthoDB" id="8215557at2"/>
<dbReference type="InterPro" id="IPR013830">
    <property type="entry name" value="SGNH_hydro"/>
</dbReference>
<comment type="caution">
    <text evidence="3">The sequence shown here is derived from an EMBL/GenBank/DDBJ whole genome shotgun (WGS) entry which is preliminary data.</text>
</comment>
<reference evidence="3 4" key="1">
    <citation type="submission" date="2019-03" db="EMBL/GenBank/DDBJ databases">
        <title>Genomic Encyclopedia of Archaeal and Bacterial Type Strains, Phase II (KMG-II): from individual species to whole genera.</title>
        <authorList>
            <person name="Goeker M."/>
        </authorList>
    </citation>
    <scope>NUCLEOTIDE SEQUENCE [LARGE SCALE GENOMIC DNA]</scope>
    <source>
        <strain evidence="3 4">DSM 24782</strain>
    </source>
</reference>
<evidence type="ECO:0000256" key="1">
    <source>
        <dbReference type="SAM" id="SignalP"/>
    </source>
</evidence>
<organism evidence="3 4">
    <name type="scientific">Amnibacterium kyonggiense</name>
    <dbReference type="NCBI Taxonomy" id="595671"/>
    <lineage>
        <taxon>Bacteria</taxon>
        <taxon>Bacillati</taxon>
        <taxon>Actinomycetota</taxon>
        <taxon>Actinomycetes</taxon>
        <taxon>Micrococcales</taxon>
        <taxon>Microbacteriaceae</taxon>
        <taxon>Amnibacterium</taxon>
    </lineage>
</organism>
<accession>A0A4R7FSG8</accession>
<dbReference type="CDD" id="cd00229">
    <property type="entry name" value="SGNH_hydrolase"/>
    <property type="match status" value="1"/>
</dbReference>
<feature type="signal peptide" evidence="1">
    <location>
        <begin position="1"/>
        <end position="24"/>
    </location>
</feature>
<dbReference type="Pfam" id="PF13472">
    <property type="entry name" value="Lipase_GDSL_2"/>
    <property type="match status" value="1"/>
</dbReference>
<dbReference type="RefSeq" id="WP_133765448.1">
    <property type="nucleotide sequence ID" value="NZ_BAAARP010000001.1"/>
</dbReference>
<proteinExistence type="predicted"/>
<dbReference type="InterPro" id="IPR036514">
    <property type="entry name" value="SGNH_hydro_sf"/>
</dbReference>
<dbReference type="EMBL" id="SOAM01000001">
    <property type="protein sequence ID" value="TDS80770.1"/>
    <property type="molecule type" value="Genomic_DNA"/>
</dbReference>